<dbReference type="Proteomes" id="UP000679690">
    <property type="component" value="Unassembled WGS sequence"/>
</dbReference>
<sequence length="254" mass="27357">MADARPELGEQGWRFFSGLHRLLLHLAGRVPDEWLNHVRAMLAAGDLAQIPDTVSGAVADLGVPLTTGQVALLRETVGTFFGEREPMRIEQVRISEEIPAPSHRFFPVPADVLATDAARIPPRLDLSGRPGDDLWDLPPALAALDDLADRLTDLEDSSPVSVLRGNEDVLSIARAWRCPPEAGVRVVLVEVAAGAAAWDIMRTVQQALQRHGDSGAQVEVFWTGEDLPPYHRAALAGSALFRRPSHAGGGTGGR</sequence>
<dbReference type="EMBL" id="JAGFNS010000005">
    <property type="protein sequence ID" value="MBO3737748.1"/>
    <property type="molecule type" value="Genomic_DNA"/>
</dbReference>
<accession>A0ABS3UJ21</accession>
<evidence type="ECO:0000313" key="1">
    <source>
        <dbReference type="EMBL" id="MBO3737748.1"/>
    </source>
</evidence>
<protein>
    <submittedName>
        <fullName evidence="1">Uncharacterized protein</fullName>
    </submittedName>
</protein>
<evidence type="ECO:0000313" key="2">
    <source>
        <dbReference type="Proteomes" id="UP000679690"/>
    </source>
</evidence>
<keyword evidence="2" id="KW-1185">Reference proteome</keyword>
<comment type="caution">
    <text evidence="1">The sequence shown here is derived from an EMBL/GenBank/DDBJ whole genome shotgun (WGS) entry which is preliminary data.</text>
</comment>
<organism evidence="1 2">
    <name type="scientific">Actinoplanes flavus</name>
    <dbReference type="NCBI Taxonomy" id="2820290"/>
    <lineage>
        <taxon>Bacteria</taxon>
        <taxon>Bacillati</taxon>
        <taxon>Actinomycetota</taxon>
        <taxon>Actinomycetes</taxon>
        <taxon>Micromonosporales</taxon>
        <taxon>Micromonosporaceae</taxon>
        <taxon>Actinoplanes</taxon>
    </lineage>
</organism>
<dbReference type="RefSeq" id="WP_208466953.1">
    <property type="nucleotide sequence ID" value="NZ_JAGFNS010000005.1"/>
</dbReference>
<reference evidence="1 2" key="1">
    <citation type="submission" date="2021-03" db="EMBL/GenBank/DDBJ databases">
        <title>Actinoplanes flavus sp. nov., a novel actinomycete isolated from Coconut Palm rhizosphere soil.</title>
        <authorList>
            <person name="Luo X."/>
        </authorList>
    </citation>
    <scope>NUCLEOTIDE SEQUENCE [LARGE SCALE GENOMIC DNA]</scope>
    <source>
        <strain evidence="1 2">NEAU-H7</strain>
    </source>
</reference>
<name>A0ABS3UJ21_9ACTN</name>
<gene>
    <name evidence="1" type="ORF">J5X75_09470</name>
</gene>
<proteinExistence type="predicted"/>